<evidence type="ECO:0000259" key="6">
    <source>
        <dbReference type="PROSITE" id="PS51352"/>
    </source>
</evidence>
<organism evidence="8">
    <name type="scientific">Ditylum brightwellii</name>
    <dbReference type="NCBI Taxonomy" id="49249"/>
    <lineage>
        <taxon>Eukaryota</taxon>
        <taxon>Sar</taxon>
        <taxon>Stramenopiles</taxon>
        <taxon>Ochrophyta</taxon>
        <taxon>Bacillariophyta</taxon>
        <taxon>Mediophyceae</taxon>
        <taxon>Lithodesmiophycidae</taxon>
        <taxon>Lithodesmiales</taxon>
        <taxon>Lithodesmiaceae</taxon>
        <taxon>Ditylum</taxon>
    </lineage>
</organism>
<dbReference type="InterPro" id="IPR000889">
    <property type="entry name" value="Glutathione_peroxidase"/>
</dbReference>
<evidence type="ECO:0000259" key="7">
    <source>
        <dbReference type="PROSITE" id="PS51670"/>
    </source>
</evidence>
<dbReference type="GO" id="GO:0006979">
    <property type="term" value="P:response to oxidative stress"/>
    <property type="evidence" value="ECO:0007669"/>
    <property type="project" value="InterPro"/>
</dbReference>
<accession>A0A7S2EC20</accession>
<proteinExistence type="inferred from homology"/>
<name>A0A7S2EC20_9STRA</name>
<reference evidence="8" key="1">
    <citation type="submission" date="2021-01" db="EMBL/GenBank/DDBJ databases">
        <authorList>
            <person name="Corre E."/>
            <person name="Pelletier E."/>
            <person name="Niang G."/>
            <person name="Scheremetjew M."/>
            <person name="Finn R."/>
            <person name="Kale V."/>
            <person name="Holt S."/>
            <person name="Cochrane G."/>
            <person name="Meng A."/>
            <person name="Brown T."/>
            <person name="Cohen L."/>
        </authorList>
    </citation>
    <scope>NUCLEOTIDE SEQUENCE</scope>
    <source>
        <strain evidence="8">Pop2</strain>
    </source>
</reference>
<evidence type="ECO:0000313" key="8">
    <source>
        <dbReference type="EMBL" id="CAD9326870.1"/>
    </source>
</evidence>
<dbReference type="PANTHER" id="PTHR11592:SF132">
    <property type="entry name" value="GLUTATHIONE PEROXIDASE 7, CHLOROPLASTIC-RELATED"/>
    <property type="match status" value="1"/>
</dbReference>
<evidence type="ECO:0000256" key="4">
    <source>
        <dbReference type="RuleBase" id="RU000499"/>
    </source>
</evidence>
<dbReference type="InterPro" id="IPR029759">
    <property type="entry name" value="GPX_AS"/>
</dbReference>
<dbReference type="InterPro" id="IPR013766">
    <property type="entry name" value="Thioredoxin_domain"/>
</dbReference>
<protein>
    <recommendedName>
        <fullName evidence="4">Glutathione peroxidase</fullName>
    </recommendedName>
</protein>
<dbReference type="AlphaFoldDB" id="A0A7S2EC20"/>
<keyword evidence="5" id="KW-0732">Signal</keyword>
<dbReference type="PROSITE" id="PS51670">
    <property type="entry name" value="SHKT"/>
    <property type="match status" value="1"/>
</dbReference>
<evidence type="ECO:0000256" key="3">
    <source>
        <dbReference type="ARBA" id="ARBA00023002"/>
    </source>
</evidence>
<dbReference type="EMBL" id="HBGN01014668">
    <property type="protein sequence ID" value="CAD9326870.1"/>
    <property type="molecule type" value="Transcribed_RNA"/>
</dbReference>
<evidence type="ECO:0000256" key="1">
    <source>
        <dbReference type="ARBA" id="ARBA00006926"/>
    </source>
</evidence>
<dbReference type="SMART" id="SM00254">
    <property type="entry name" value="ShKT"/>
    <property type="match status" value="1"/>
</dbReference>
<sequence>MIGTAIMLSLTLFGTSFMTATADNGLVDTHEGCSHWAEQGECDNNPGYMRANCQASCAKYDKDVLATAAEMANIHSFYDLKADDIDGNVVDFSNLWGKAVIVVNVASHCGYTESHYRSLVQLHKEVAGTEKVEIMAFPCNQFGAQEPEECPIIKAFAKRKGVEFTMMDKIDVNGATAHPVYKFLKSQAGPPAIGWNFATYFVISPDGHVQSFSGVEPLELKDLVLEMVDQEL</sequence>
<dbReference type="InterPro" id="IPR003582">
    <property type="entry name" value="ShKT_dom"/>
</dbReference>
<dbReference type="Gene3D" id="3.40.30.10">
    <property type="entry name" value="Glutaredoxin"/>
    <property type="match status" value="1"/>
</dbReference>
<feature type="domain" description="Thioredoxin" evidence="6">
    <location>
        <begin position="71"/>
        <end position="232"/>
    </location>
</feature>
<gene>
    <name evidence="8" type="ORF">DBRI1063_LOCUS9379</name>
</gene>
<dbReference type="GO" id="GO:0004601">
    <property type="term" value="F:peroxidase activity"/>
    <property type="evidence" value="ECO:0007669"/>
    <property type="project" value="UniProtKB-KW"/>
</dbReference>
<feature type="chain" id="PRO_5030774918" description="Glutathione peroxidase" evidence="5">
    <location>
        <begin position="23"/>
        <end position="232"/>
    </location>
</feature>
<dbReference type="SUPFAM" id="SSF52833">
    <property type="entry name" value="Thioredoxin-like"/>
    <property type="match status" value="1"/>
</dbReference>
<dbReference type="PROSITE" id="PS51355">
    <property type="entry name" value="GLUTATHIONE_PEROXID_3"/>
    <property type="match status" value="1"/>
</dbReference>
<evidence type="ECO:0000256" key="2">
    <source>
        <dbReference type="ARBA" id="ARBA00022559"/>
    </source>
</evidence>
<dbReference type="CDD" id="cd00340">
    <property type="entry name" value="GSH_Peroxidase"/>
    <property type="match status" value="1"/>
</dbReference>
<feature type="signal peptide" evidence="5">
    <location>
        <begin position="1"/>
        <end position="22"/>
    </location>
</feature>
<feature type="domain" description="ShKT" evidence="7">
    <location>
        <begin position="21"/>
        <end position="60"/>
    </location>
</feature>
<evidence type="ECO:0000256" key="5">
    <source>
        <dbReference type="SAM" id="SignalP"/>
    </source>
</evidence>
<dbReference type="Pfam" id="PF00255">
    <property type="entry name" value="GSHPx"/>
    <property type="match status" value="1"/>
</dbReference>
<dbReference type="PROSITE" id="PS00460">
    <property type="entry name" value="GLUTATHIONE_PEROXID_1"/>
    <property type="match status" value="1"/>
</dbReference>
<keyword evidence="2 4" id="KW-0575">Peroxidase</keyword>
<keyword evidence="3 4" id="KW-0560">Oxidoreductase</keyword>
<comment type="similarity">
    <text evidence="1 4">Belongs to the glutathione peroxidase family.</text>
</comment>
<dbReference type="PANTHER" id="PTHR11592">
    <property type="entry name" value="GLUTATHIONE PEROXIDASE"/>
    <property type="match status" value="1"/>
</dbReference>
<dbReference type="PROSITE" id="PS51352">
    <property type="entry name" value="THIOREDOXIN_2"/>
    <property type="match status" value="1"/>
</dbReference>
<dbReference type="InterPro" id="IPR036249">
    <property type="entry name" value="Thioredoxin-like_sf"/>
</dbReference>
<dbReference type="PRINTS" id="PR01011">
    <property type="entry name" value="GLUTPROXDASE"/>
</dbReference>
<dbReference type="Pfam" id="PF01549">
    <property type="entry name" value="ShK"/>
    <property type="match status" value="1"/>
</dbReference>